<dbReference type="PANTHER" id="PTHR43248">
    <property type="entry name" value="2-SUCCINYL-6-HYDROXY-2,4-CYCLOHEXADIENE-1-CARBOXYLATE SYNTHASE"/>
    <property type="match status" value="1"/>
</dbReference>
<dbReference type="OrthoDB" id="4447445at2"/>
<dbReference type="GO" id="GO:0016787">
    <property type="term" value="F:hydrolase activity"/>
    <property type="evidence" value="ECO:0007669"/>
    <property type="project" value="UniProtKB-KW"/>
</dbReference>
<dbReference type="SUPFAM" id="SSF53474">
    <property type="entry name" value="alpha/beta-Hydrolases"/>
    <property type="match status" value="1"/>
</dbReference>
<proteinExistence type="inferred from homology"/>
<keyword evidence="2" id="KW-0732">Signal</keyword>
<organism evidence="5 6">
    <name type="scientific">Amycolatopsis albispora</name>
    <dbReference type="NCBI Taxonomy" id="1804986"/>
    <lineage>
        <taxon>Bacteria</taxon>
        <taxon>Bacillati</taxon>
        <taxon>Actinomycetota</taxon>
        <taxon>Actinomycetes</taxon>
        <taxon>Pseudonocardiales</taxon>
        <taxon>Pseudonocardiaceae</taxon>
        <taxon>Amycolatopsis</taxon>
    </lineage>
</organism>
<protein>
    <recommendedName>
        <fullName evidence="4">Peptidase S33 tripeptidyl aminopeptidase-like C-terminal domain-containing protein</fullName>
    </recommendedName>
</protein>
<dbReference type="InterPro" id="IPR029058">
    <property type="entry name" value="AB_hydrolase_fold"/>
</dbReference>
<dbReference type="InterPro" id="IPR051601">
    <property type="entry name" value="Serine_prot/Carboxylest_S33"/>
</dbReference>
<evidence type="ECO:0000259" key="4">
    <source>
        <dbReference type="Pfam" id="PF08386"/>
    </source>
</evidence>
<dbReference type="EMBL" id="CP015163">
    <property type="protein sequence ID" value="AXB48329.1"/>
    <property type="molecule type" value="Genomic_DNA"/>
</dbReference>
<dbReference type="Gene3D" id="3.40.50.1820">
    <property type="entry name" value="alpha/beta hydrolase"/>
    <property type="match status" value="1"/>
</dbReference>
<feature type="domain" description="Peptidase S33 tripeptidyl aminopeptidase-like C-terminal" evidence="4">
    <location>
        <begin position="364"/>
        <end position="463"/>
    </location>
</feature>
<evidence type="ECO:0000313" key="5">
    <source>
        <dbReference type="EMBL" id="AXB48329.1"/>
    </source>
</evidence>
<dbReference type="Pfam" id="PF08386">
    <property type="entry name" value="Abhydrolase_4"/>
    <property type="match status" value="1"/>
</dbReference>
<comment type="similarity">
    <text evidence="1">Belongs to the peptidase S33 family.</text>
</comment>
<dbReference type="ESTHER" id="9pseu-a0a344ljv5">
    <property type="family name" value="Tiancimycin-TnmK-Tripeptidase-HIP"/>
</dbReference>
<evidence type="ECO:0000256" key="3">
    <source>
        <dbReference type="ARBA" id="ARBA00022801"/>
    </source>
</evidence>
<reference evidence="5 6" key="1">
    <citation type="submission" date="2016-04" db="EMBL/GenBank/DDBJ databases">
        <title>Complete genome sequence and analysis of deep-sea sediment isolate, Amycolatopsis sp. WP1.</title>
        <authorList>
            <person name="Wang H."/>
            <person name="Chen S."/>
            <person name="Wu Q."/>
        </authorList>
    </citation>
    <scope>NUCLEOTIDE SEQUENCE [LARGE SCALE GENOMIC DNA]</scope>
    <source>
        <strain evidence="5 6">WP1</strain>
    </source>
</reference>
<sequence>MLVAGLFTSGAAAAGETPEIEWGSCPSPSAPGLECGVLRVPVDYREPGGAQLEIAVSRLRSADPARRRGVLLVNPGGPGLAGLDLPAVIANRGVPRSLLDSYDLVGFDPRGIGRSAPVTCDLSPEQLTTAFGTYAHTPDDVVAQAGRATEIAEKCVAKGGDNLPHLTTRNTARDLDRIREALGERRISYFGTSYGTYLGVVYAELFPARTDRFLLDSAASPDLVWREQFRGWGPGTELRFPDFGAWAAARHETYRLGRTVDEVRATYFALAGRLDRTPIAGINGDVFRQLTRFQLYSDAAFPALAGIWQHLANGEAPPPSGPPAPGDNFVAGYLAVTCGDVRWPTSLAHYQHAVRTDRARYPMVGAMTANVTPCARWPLAPREAPTEISGHGPARFLILQNLRDPATVYSSGVRLRAQLGGRARLVTVDEGGHGIYPGLNPCADELATRWLVDGALPAGDQWCTSG</sequence>
<dbReference type="KEGG" id="aab:A4R43_07145"/>
<dbReference type="PANTHER" id="PTHR43248:SF29">
    <property type="entry name" value="TRIPEPTIDYL AMINOPEPTIDASE"/>
    <property type="match status" value="1"/>
</dbReference>
<evidence type="ECO:0000313" key="6">
    <source>
        <dbReference type="Proteomes" id="UP000250434"/>
    </source>
</evidence>
<keyword evidence="3" id="KW-0378">Hydrolase</keyword>
<dbReference type="AlphaFoldDB" id="A0A344LJV5"/>
<keyword evidence="6" id="KW-1185">Reference proteome</keyword>
<name>A0A344LJV5_9PSEU</name>
<dbReference type="InterPro" id="IPR013595">
    <property type="entry name" value="Pept_S33_TAP-like_C"/>
</dbReference>
<accession>A0A344LJV5</accession>
<evidence type="ECO:0000256" key="2">
    <source>
        <dbReference type="ARBA" id="ARBA00022729"/>
    </source>
</evidence>
<gene>
    <name evidence="5" type="ORF">A4R43_07145</name>
</gene>
<evidence type="ECO:0000256" key="1">
    <source>
        <dbReference type="ARBA" id="ARBA00010088"/>
    </source>
</evidence>
<dbReference type="Proteomes" id="UP000250434">
    <property type="component" value="Chromosome"/>
</dbReference>